<dbReference type="SUPFAM" id="SSF56235">
    <property type="entry name" value="N-terminal nucleophile aminohydrolases (Ntn hydrolases)"/>
    <property type="match status" value="1"/>
</dbReference>
<dbReference type="Pfam" id="PF12481">
    <property type="entry name" value="DUF3700"/>
    <property type="match status" value="1"/>
</dbReference>
<proteinExistence type="predicted"/>
<dbReference type="PANTHER" id="PTHR45952">
    <property type="entry name" value="ALUMINUM INDUCED PROTEIN WITH YGL AND LRDR MOTIFS"/>
    <property type="match status" value="1"/>
</dbReference>
<feature type="non-terminal residue" evidence="2">
    <location>
        <position position="224"/>
    </location>
</feature>
<evidence type="ECO:0000313" key="3">
    <source>
        <dbReference type="Proteomes" id="UP000017836"/>
    </source>
</evidence>
<reference evidence="3" key="1">
    <citation type="journal article" date="2013" name="Science">
        <title>The Amborella genome and the evolution of flowering plants.</title>
        <authorList>
            <consortium name="Amborella Genome Project"/>
        </authorList>
    </citation>
    <scope>NUCLEOTIDE SEQUENCE [LARGE SCALE GENOMIC DNA]</scope>
</reference>
<evidence type="ECO:0000313" key="2">
    <source>
        <dbReference type="EMBL" id="ERN06981.1"/>
    </source>
</evidence>
<dbReference type="Gene3D" id="3.60.20.10">
    <property type="entry name" value="Glutamine Phosphoribosylpyrophosphate, subunit 1, domain 1"/>
    <property type="match status" value="1"/>
</dbReference>
<accession>W1PH72</accession>
<evidence type="ECO:0000259" key="1">
    <source>
        <dbReference type="SMART" id="SM01172"/>
    </source>
</evidence>
<dbReference type="EMBL" id="KI393866">
    <property type="protein sequence ID" value="ERN06981.1"/>
    <property type="molecule type" value="Genomic_DNA"/>
</dbReference>
<dbReference type="STRING" id="13333.W1PH72"/>
<dbReference type="InterPro" id="IPR029055">
    <property type="entry name" value="Ntn_hydrolases_N"/>
</dbReference>
<dbReference type="AlphaFoldDB" id="W1PH72"/>
<sequence length="224" mass="24814">MLAIFSNDIVSGPQELIDAGSRTPSPKTNASDLLETFISRYPTAVSARVGTEAYMSYTHENQPLLQPRSFAMKEEMMCLFKGSLENYGRLRQEYGLGKNGNEVLLVMEAYKALRDRAPYPATHMVAHLLGQFAFVIFDNSTSTVFVASDQEGRVPLFWGITKDGYLAFADDVELLKASCGKSLASFPPGCYLWRASELKSYEHPKNKVTAVPATEEEICGATFK</sequence>
<gene>
    <name evidence="2" type="ORF">AMTR_s00005p00269560</name>
</gene>
<feature type="domain" description="DUF3700" evidence="1">
    <location>
        <begin position="2"/>
        <end position="224"/>
    </location>
</feature>
<dbReference type="SMART" id="SM01172">
    <property type="entry name" value="DUF3700"/>
    <property type="match status" value="1"/>
</dbReference>
<keyword evidence="3" id="KW-1185">Reference proteome</keyword>
<dbReference type="Gramene" id="ERN06981">
    <property type="protein sequence ID" value="ERN06981"/>
    <property type="gene ID" value="AMTR_s00005p00269560"/>
</dbReference>
<dbReference type="eggNOG" id="ENOG502QPK9">
    <property type="taxonomic scope" value="Eukaryota"/>
</dbReference>
<dbReference type="OMA" id="CATIEYN"/>
<dbReference type="HOGENOM" id="CLU_080277_0_0_1"/>
<dbReference type="PANTHER" id="PTHR45952:SF5">
    <property type="entry name" value="ALUMINUM INDUCED PROTEIN WITH YGL AND LRDR MOTIFS"/>
    <property type="match status" value="1"/>
</dbReference>
<organism evidence="2 3">
    <name type="scientific">Amborella trichopoda</name>
    <dbReference type="NCBI Taxonomy" id="13333"/>
    <lineage>
        <taxon>Eukaryota</taxon>
        <taxon>Viridiplantae</taxon>
        <taxon>Streptophyta</taxon>
        <taxon>Embryophyta</taxon>
        <taxon>Tracheophyta</taxon>
        <taxon>Spermatophyta</taxon>
        <taxon>Magnoliopsida</taxon>
        <taxon>Amborellales</taxon>
        <taxon>Amborellaceae</taxon>
        <taxon>Amborella</taxon>
    </lineage>
</organism>
<dbReference type="InterPro" id="IPR024286">
    <property type="entry name" value="DUF3700"/>
</dbReference>
<dbReference type="InterPro" id="IPR044828">
    <property type="entry name" value="TSJT1-like"/>
</dbReference>
<dbReference type="Proteomes" id="UP000017836">
    <property type="component" value="Unassembled WGS sequence"/>
</dbReference>
<protein>
    <recommendedName>
        <fullName evidence="1">DUF3700 domain-containing protein</fullName>
    </recommendedName>
</protein>
<name>W1PH72_AMBTC</name>